<keyword evidence="3" id="KW-1185">Reference proteome</keyword>
<comment type="caution">
    <text evidence="2">The sequence shown here is derived from an EMBL/GenBank/DDBJ whole genome shotgun (WGS) entry which is preliminary data.</text>
</comment>
<accession>A0AAD5R3T1</accession>
<protein>
    <submittedName>
        <fullName evidence="2">Uncharacterized protein</fullName>
    </submittedName>
</protein>
<reference evidence="2" key="1">
    <citation type="submission" date="2021-06" db="EMBL/GenBank/DDBJ databases">
        <title>Parelaphostrongylus tenuis whole genome reference sequence.</title>
        <authorList>
            <person name="Garwood T.J."/>
            <person name="Larsen P.A."/>
            <person name="Fountain-Jones N.M."/>
            <person name="Garbe J.R."/>
            <person name="Macchietto M.G."/>
            <person name="Kania S.A."/>
            <person name="Gerhold R.W."/>
            <person name="Richards J.E."/>
            <person name="Wolf T.M."/>
        </authorList>
    </citation>
    <scope>NUCLEOTIDE SEQUENCE</scope>
    <source>
        <strain evidence="2">MNPRO001-30</strain>
        <tissue evidence="2">Meninges</tissue>
    </source>
</reference>
<dbReference type="AlphaFoldDB" id="A0AAD5R3T1"/>
<dbReference type="Proteomes" id="UP001196413">
    <property type="component" value="Unassembled WGS sequence"/>
</dbReference>
<feature type="compositionally biased region" description="Low complexity" evidence="1">
    <location>
        <begin position="1"/>
        <end position="19"/>
    </location>
</feature>
<proteinExistence type="predicted"/>
<name>A0AAD5R3T1_PARTN</name>
<evidence type="ECO:0000313" key="3">
    <source>
        <dbReference type="Proteomes" id="UP001196413"/>
    </source>
</evidence>
<evidence type="ECO:0000313" key="2">
    <source>
        <dbReference type="EMBL" id="KAJ1369088.1"/>
    </source>
</evidence>
<dbReference type="EMBL" id="JAHQIW010006405">
    <property type="protein sequence ID" value="KAJ1369088.1"/>
    <property type="molecule type" value="Genomic_DNA"/>
</dbReference>
<gene>
    <name evidence="2" type="ORF">KIN20_030483</name>
</gene>
<evidence type="ECO:0000256" key="1">
    <source>
        <dbReference type="SAM" id="MobiDB-lite"/>
    </source>
</evidence>
<sequence length="71" mass="7692">MNNSNSNSNSISNSSSNNNAAEDECNDVKSNISKGLTRRGRVRNVVFRIAVGAISFSSSSNLCEWSLFFAD</sequence>
<feature type="region of interest" description="Disordered" evidence="1">
    <location>
        <begin position="1"/>
        <end position="24"/>
    </location>
</feature>
<organism evidence="2 3">
    <name type="scientific">Parelaphostrongylus tenuis</name>
    <name type="common">Meningeal worm</name>
    <dbReference type="NCBI Taxonomy" id="148309"/>
    <lineage>
        <taxon>Eukaryota</taxon>
        <taxon>Metazoa</taxon>
        <taxon>Ecdysozoa</taxon>
        <taxon>Nematoda</taxon>
        <taxon>Chromadorea</taxon>
        <taxon>Rhabditida</taxon>
        <taxon>Rhabditina</taxon>
        <taxon>Rhabditomorpha</taxon>
        <taxon>Strongyloidea</taxon>
        <taxon>Metastrongylidae</taxon>
        <taxon>Parelaphostrongylus</taxon>
    </lineage>
</organism>